<organism evidence="8 9">
    <name type="scientific">Hominifimenecus microfluidus</name>
    <dbReference type="NCBI Taxonomy" id="2885348"/>
    <lineage>
        <taxon>Bacteria</taxon>
        <taxon>Bacillati</taxon>
        <taxon>Bacillota</taxon>
        <taxon>Clostridia</taxon>
        <taxon>Lachnospirales</taxon>
        <taxon>Lachnospiraceae</taxon>
        <taxon>Hominifimenecus</taxon>
    </lineage>
</organism>
<dbReference type="EMBL" id="JAJEQR010000031">
    <property type="protein sequence ID" value="MCC2231517.1"/>
    <property type="molecule type" value="Genomic_DNA"/>
</dbReference>
<dbReference type="PANTHER" id="PTHR43409:SF16">
    <property type="entry name" value="SLR0320 PROTEIN"/>
    <property type="match status" value="1"/>
</dbReference>
<dbReference type="Gene3D" id="3.40.50.280">
    <property type="entry name" value="Cobalamin-binding domain"/>
    <property type="match status" value="1"/>
</dbReference>
<dbReference type="Gene3D" id="3.80.30.20">
    <property type="entry name" value="tm_1862 like domain"/>
    <property type="match status" value="1"/>
</dbReference>
<dbReference type="Pfam" id="PF02310">
    <property type="entry name" value="B12-binding"/>
    <property type="match status" value="1"/>
</dbReference>
<dbReference type="InterPro" id="IPR006158">
    <property type="entry name" value="Cobalamin-bd"/>
</dbReference>
<dbReference type="GO" id="GO:0051536">
    <property type="term" value="F:iron-sulfur cluster binding"/>
    <property type="evidence" value="ECO:0007669"/>
    <property type="project" value="UniProtKB-KW"/>
</dbReference>
<evidence type="ECO:0000256" key="2">
    <source>
        <dbReference type="ARBA" id="ARBA00022691"/>
    </source>
</evidence>
<evidence type="ECO:0000256" key="4">
    <source>
        <dbReference type="ARBA" id="ARBA00023004"/>
    </source>
</evidence>
<keyword evidence="5" id="KW-0411">Iron-sulfur</keyword>
<dbReference type="Proteomes" id="UP001198182">
    <property type="component" value="Unassembled WGS sequence"/>
</dbReference>
<dbReference type="SUPFAM" id="SSF52242">
    <property type="entry name" value="Cobalamin (vitamin B12)-binding domain"/>
    <property type="match status" value="1"/>
</dbReference>
<dbReference type="RefSeq" id="WP_308454033.1">
    <property type="nucleotide sequence ID" value="NZ_JAJEQR010000031.1"/>
</dbReference>
<evidence type="ECO:0000256" key="3">
    <source>
        <dbReference type="ARBA" id="ARBA00022723"/>
    </source>
</evidence>
<dbReference type="SFLD" id="SFLDS00029">
    <property type="entry name" value="Radical_SAM"/>
    <property type="match status" value="1"/>
</dbReference>
<proteinExistence type="predicted"/>
<dbReference type="InterPro" id="IPR051198">
    <property type="entry name" value="BchE-like"/>
</dbReference>
<keyword evidence="2" id="KW-0949">S-adenosyl-L-methionine</keyword>
<evidence type="ECO:0000259" key="7">
    <source>
        <dbReference type="PROSITE" id="PS51918"/>
    </source>
</evidence>
<dbReference type="GO" id="GO:0005829">
    <property type="term" value="C:cytosol"/>
    <property type="evidence" value="ECO:0007669"/>
    <property type="project" value="TreeGrafter"/>
</dbReference>
<dbReference type="InterPro" id="IPR006638">
    <property type="entry name" value="Elp3/MiaA/NifB-like_rSAM"/>
</dbReference>
<protein>
    <submittedName>
        <fullName evidence="8">DUF4080 domain-containing protein</fullName>
    </submittedName>
</protein>
<dbReference type="PANTHER" id="PTHR43409">
    <property type="entry name" value="ANAEROBIC MAGNESIUM-PROTOPORPHYRIN IX MONOMETHYL ESTER CYCLASE-RELATED"/>
    <property type="match status" value="1"/>
</dbReference>
<dbReference type="SUPFAM" id="SSF102114">
    <property type="entry name" value="Radical SAM enzymes"/>
    <property type="match status" value="1"/>
</dbReference>
<comment type="cofactor">
    <cofactor evidence="1">
        <name>[4Fe-4S] cluster</name>
        <dbReference type="ChEBI" id="CHEBI:49883"/>
    </cofactor>
</comment>
<keyword evidence="3" id="KW-0479">Metal-binding</keyword>
<dbReference type="SMART" id="SM00729">
    <property type="entry name" value="Elp3"/>
    <property type="match status" value="1"/>
</dbReference>
<dbReference type="PROSITE" id="PS51332">
    <property type="entry name" value="B12_BINDING"/>
    <property type="match status" value="1"/>
</dbReference>
<evidence type="ECO:0000313" key="9">
    <source>
        <dbReference type="Proteomes" id="UP001198182"/>
    </source>
</evidence>
<dbReference type="PROSITE" id="PS51918">
    <property type="entry name" value="RADICAL_SAM"/>
    <property type="match status" value="1"/>
</dbReference>
<comment type="caution">
    <text evidence="8">The sequence shown here is derived from an EMBL/GenBank/DDBJ whole genome shotgun (WGS) entry which is preliminary data.</text>
</comment>
<accession>A0AAE3JG88</accession>
<evidence type="ECO:0000256" key="5">
    <source>
        <dbReference type="ARBA" id="ARBA00023014"/>
    </source>
</evidence>
<dbReference type="SFLD" id="SFLDG01082">
    <property type="entry name" value="B12-binding_domain_containing"/>
    <property type="match status" value="1"/>
</dbReference>
<reference evidence="8" key="1">
    <citation type="submission" date="2021-10" db="EMBL/GenBank/DDBJ databases">
        <title>Anaerobic single-cell dispensing facilitates the cultivation of human gut bacteria.</title>
        <authorList>
            <person name="Afrizal A."/>
        </authorList>
    </citation>
    <scope>NUCLEOTIDE SEQUENCE</scope>
    <source>
        <strain evidence="8">CLA-AA-H215</strain>
    </source>
</reference>
<dbReference type="Pfam" id="PF04055">
    <property type="entry name" value="Radical_SAM"/>
    <property type="match status" value="1"/>
</dbReference>
<dbReference type="InterPro" id="IPR007197">
    <property type="entry name" value="rSAM"/>
</dbReference>
<evidence type="ECO:0000256" key="1">
    <source>
        <dbReference type="ARBA" id="ARBA00001966"/>
    </source>
</evidence>
<gene>
    <name evidence="8" type="ORF">LKD81_10980</name>
</gene>
<keyword evidence="9" id="KW-1185">Reference proteome</keyword>
<dbReference type="AlphaFoldDB" id="A0AAE3JG88"/>
<dbReference type="GO" id="GO:0046872">
    <property type="term" value="F:metal ion binding"/>
    <property type="evidence" value="ECO:0007669"/>
    <property type="project" value="UniProtKB-KW"/>
</dbReference>
<dbReference type="GO" id="GO:0031419">
    <property type="term" value="F:cobalamin binding"/>
    <property type="evidence" value="ECO:0007669"/>
    <property type="project" value="InterPro"/>
</dbReference>
<dbReference type="InterPro" id="IPR025288">
    <property type="entry name" value="DUF4080"/>
</dbReference>
<dbReference type="InterPro" id="IPR023404">
    <property type="entry name" value="rSAM_horseshoe"/>
</dbReference>
<dbReference type="InterPro" id="IPR058240">
    <property type="entry name" value="rSAM_sf"/>
</dbReference>
<dbReference type="GO" id="GO:0003824">
    <property type="term" value="F:catalytic activity"/>
    <property type="evidence" value="ECO:0007669"/>
    <property type="project" value="InterPro"/>
</dbReference>
<dbReference type="Pfam" id="PF13311">
    <property type="entry name" value="DUF4080"/>
    <property type="match status" value="1"/>
</dbReference>
<sequence length="554" mass="63905">MKLLLAAINAKYIHSNPAVHSLKACAGEWESAVEIAEYTINQPVGQIRADIYRRHPDMIGFSCYIWNIGIVEALVRDLAAVLPQTDIWMGGPEVSYDVSERLRSLPIRGVMAGAGENSFRRLAKAYAEGRQDELPACLAEEPVPLSQIPFWYRDLTEFENRIIYYESSRGCPFSCSYCLSSIDRSLSFRAPEQVKEELTFFLEKKVPQVKFIDRTFNCKKSHALAIWRFLAEHDNGITNFHFEIAADLIDEEMLTVLEGLRPGQVQLEIGVQSTCPKTVEAIHRKMDFARVAEVVTRIRSRHNIHVHLDLIAGLPWEDYVRFGQSFDDVYALHPEQLQLGFLKVLKGSAMAEAAASWGIVYTAAAPYEVMATSWISYDEILRLKQIEEVLELYYNSGQFTHTIREMEKHFPSAFAMYEQLADWYETHDYFGIQSSRVVRYDRLLGFLQEKDPEREAQYRELLTYDLYLREHMKNRPAFAPVQTEAVKERISGWMAEAAEGRHTPEGYEGMTYRELVKQLHGEVFTDADGGERLLIFDYRRRDSLTMDARVIEWR</sequence>
<keyword evidence="4" id="KW-0408">Iron</keyword>
<evidence type="ECO:0000259" key="6">
    <source>
        <dbReference type="PROSITE" id="PS51332"/>
    </source>
</evidence>
<feature type="domain" description="Radical SAM core" evidence="7">
    <location>
        <begin position="157"/>
        <end position="387"/>
    </location>
</feature>
<feature type="domain" description="B12-binding" evidence="6">
    <location>
        <begin position="1"/>
        <end position="133"/>
    </location>
</feature>
<dbReference type="InterPro" id="IPR036724">
    <property type="entry name" value="Cobalamin-bd_sf"/>
</dbReference>
<name>A0AAE3JG88_9FIRM</name>
<evidence type="ECO:0000313" key="8">
    <source>
        <dbReference type="EMBL" id="MCC2231517.1"/>
    </source>
</evidence>